<dbReference type="Pfam" id="PF02932">
    <property type="entry name" value="Neur_chan_memb"/>
    <property type="match status" value="1"/>
</dbReference>
<gene>
    <name evidence="14" type="ORF">OS493_021966</name>
</gene>
<dbReference type="OrthoDB" id="5974131at2759"/>
<evidence type="ECO:0000256" key="10">
    <source>
        <dbReference type="ARBA" id="ARBA00023303"/>
    </source>
</evidence>
<dbReference type="AlphaFoldDB" id="A0A9W9ZCT9"/>
<organism evidence="14 15">
    <name type="scientific">Desmophyllum pertusum</name>
    <dbReference type="NCBI Taxonomy" id="174260"/>
    <lineage>
        <taxon>Eukaryota</taxon>
        <taxon>Metazoa</taxon>
        <taxon>Cnidaria</taxon>
        <taxon>Anthozoa</taxon>
        <taxon>Hexacorallia</taxon>
        <taxon>Scleractinia</taxon>
        <taxon>Caryophylliina</taxon>
        <taxon>Caryophylliidae</taxon>
        <taxon>Desmophyllum</taxon>
    </lineage>
</organism>
<sequence length="339" mass="39190">MKENWKDPRLAYGNESWYVRLKEDMLKKIWYPDTMIENSRKLEVDEKTRTAYLFGDGTIFFSEWIKATLTSHMDFRSYPMDVQTLRLQLAAYSYDDSQVQYQWTKVLLREYDITEFRVEKKTLKMESTSYITGTHTAAVAEFQIRRRIQHFIMGFYLPCIACTLASWLQFWMDPTAIGDRAGLGITTVLTEIFLLEFSGQGMPKVNYIMAAELYVIVSFAFIFLALVESAIVHKASFRPVLKQKKEWDEENHGHVNELKSRRLPGVPEYDSSNYQQALTTPSEDIFRDVEAPEGTDPPENPSAGGGASNWGILIDWVSRLLFPLSYAAFNAAYFVLFQI</sequence>
<evidence type="ECO:0000256" key="4">
    <source>
        <dbReference type="ARBA" id="ARBA00022475"/>
    </source>
</evidence>
<evidence type="ECO:0000259" key="13">
    <source>
        <dbReference type="Pfam" id="PF02932"/>
    </source>
</evidence>
<protein>
    <submittedName>
        <fullName evidence="14">Uncharacterized protein</fullName>
    </submittedName>
</protein>
<evidence type="ECO:0000256" key="8">
    <source>
        <dbReference type="ARBA" id="ARBA00023065"/>
    </source>
</evidence>
<evidence type="ECO:0000313" key="14">
    <source>
        <dbReference type="EMBL" id="KAJ7378664.1"/>
    </source>
</evidence>
<keyword evidence="10" id="KW-0407">Ion channel</keyword>
<feature type="transmembrane region" description="Helical" evidence="11">
    <location>
        <begin position="207"/>
        <end position="227"/>
    </location>
</feature>
<dbReference type="PANTHER" id="PTHR18945">
    <property type="entry name" value="NEUROTRANSMITTER GATED ION CHANNEL"/>
    <property type="match status" value="1"/>
</dbReference>
<evidence type="ECO:0000256" key="7">
    <source>
        <dbReference type="ARBA" id="ARBA00022989"/>
    </source>
</evidence>
<evidence type="ECO:0000256" key="9">
    <source>
        <dbReference type="ARBA" id="ARBA00023136"/>
    </source>
</evidence>
<evidence type="ECO:0000259" key="12">
    <source>
        <dbReference type="Pfam" id="PF02931"/>
    </source>
</evidence>
<dbReference type="Pfam" id="PF02931">
    <property type="entry name" value="Neur_chan_LBD"/>
    <property type="match status" value="1"/>
</dbReference>
<feature type="transmembrane region" description="Helical" evidence="11">
    <location>
        <begin position="151"/>
        <end position="171"/>
    </location>
</feature>
<evidence type="ECO:0000256" key="6">
    <source>
        <dbReference type="ARBA" id="ARBA00022729"/>
    </source>
</evidence>
<keyword evidence="7 11" id="KW-1133">Transmembrane helix</keyword>
<evidence type="ECO:0000256" key="2">
    <source>
        <dbReference type="ARBA" id="ARBA00004236"/>
    </source>
</evidence>
<evidence type="ECO:0000256" key="5">
    <source>
        <dbReference type="ARBA" id="ARBA00022692"/>
    </source>
</evidence>
<dbReference type="SUPFAM" id="SSF90112">
    <property type="entry name" value="Neurotransmitter-gated ion-channel transmembrane pore"/>
    <property type="match status" value="1"/>
</dbReference>
<dbReference type="Gene3D" id="2.70.170.10">
    <property type="entry name" value="Neurotransmitter-gated ion-channel ligand-binding domain"/>
    <property type="match status" value="1"/>
</dbReference>
<dbReference type="GO" id="GO:0004888">
    <property type="term" value="F:transmembrane signaling receptor activity"/>
    <property type="evidence" value="ECO:0007669"/>
    <property type="project" value="InterPro"/>
</dbReference>
<dbReference type="InterPro" id="IPR036734">
    <property type="entry name" value="Neur_chan_lig-bd_sf"/>
</dbReference>
<dbReference type="GO" id="GO:0005230">
    <property type="term" value="F:extracellular ligand-gated monoatomic ion channel activity"/>
    <property type="evidence" value="ECO:0007669"/>
    <property type="project" value="InterPro"/>
</dbReference>
<keyword evidence="15" id="KW-1185">Reference proteome</keyword>
<dbReference type="CDD" id="cd19049">
    <property type="entry name" value="LGIC_TM_anion"/>
    <property type="match status" value="1"/>
</dbReference>
<dbReference type="Proteomes" id="UP001163046">
    <property type="component" value="Unassembled WGS sequence"/>
</dbReference>
<keyword evidence="4" id="KW-1003">Cell membrane</keyword>
<name>A0A9W9ZCT9_9CNID</name>
<keyword evidence="9 11" id="KW-0472">Membrane</keyword>
<feature type="domain" description="Neurotransmitter-gated ion-channel ligand-binding" evidence="12">
    <location>
        <begin position="1"/>
        <end position="147"/>
    </location>
</feature>
<comment type="caution">
    <text evidence="14">The sequence shown here is derived from an EMBL/GenBank/DDBJ whole genome shotgun (WGS) entry which is preliminary data.</text>
</comment>
<dbReference type="InterPro" id="IPR006029">
    <property type="entry name" value="Neurotrans-gated_channel_TM"/>
</dbReference>
<accession>A0A9W9ZCT9</accession>
<feature type="domain" description="Neurotransmitter-gated ion-channel transmembrane" evidence="13">
    <location>
        <begin position="156"/>
        <end position="250"/>
    </location>
</feature>
<dbReference type="InterPro" id="IPR006028">
    <property type="entry name" value="GABAA/Glycine_rcpt"/>
</dbReference>
<proteinExistence type="predicted"/>
<reference evidence="14" key="1">
    <citation type="submission" date="2023-01" db="EMBL/GenBank/DDBJ databases">
        <title>Genome assembly of the deep-sea coral Lophelia pertusa.</title>
        <authorList>
            <person name="Herrera S."/>
            <person name="Cordes E."/>
        </authorList>
    </citation>
    <scope>NUCLEOTIDE SEQUENCE</scope>
    <source>
        <strain evidence="14">USNM1676648</strain>
        <tissue evidence="14">Polyp</tissue>
    </source>
</reference>
<evidence type="ECO:0000256" key="1">
    <source>
        <dbReference type="ARBA" id="ARBA00004141"/>
    </source>
</evidence>
<dbReference type="EMBL" id="MU826364">
    <property type="protein sequence ID" value="KAJ7378664.1"/>
    <property type="molecule type" value="Genomic_DNA"/>
</dbReference>
<keyword evidence="6" id="KW-0732">Signal</keyword>
<dbReference type="InterPro" id="IPR006201">
    <property type="entry name" value="Neur_channel"/>
</dbReference>
<comment type="subcellular location">
    <subcellularLocation>
        <location evidence="2">Cell membrane</location>
    </subcellularLocation>
    <subcellularLocation>
        <location evidence="1">Membrane</location>
        <topology evidence="1">Multi-pass membrane protein</topology>
    </subcellularLocation>
</comment>
<dbReference type="SUPFAM" id="SSF63712">
    <property type="entry name" value="Nicotinic receptor ligand binding domain-like"/>
    <property type="match status" value="1"/>
</dbReference>
<feature type="transmembrane region" description="Helical" evidence="11">
    <location>
        <begin position="177"/>
        <end position="195"/>
    </location>
</feature>
<keyword evidence="8" id="KW-0406">Ion transport</keyword>
<dbReference type="PRINTS" id="PR00253">
    <property type="entry name" value="GABAARECEPTR"/>
</dbReference>
<dbReference type="Gene3D" id="1.20.58.390">
    <property type="entry name" value="Neurotransmitter-gated ion-channel transmembrane domain"/>
    <property type="match status" value="1"/>
</dbReference>
<evidence type="ECO:0000256" key="3">
    <source>
        <dbReference type="ARBA" id="ARBA00022448"/>
    </source>
</evidence>
<keyword evidence="5 11" id="KW-0812">Transmembrane</keyword>
<dbReference type="GO" id="GO:0005886">
    <property type="term" value="C:plasma membrane"/>
    <property type="evidence" value="ECO:0007669"/>
    <property type="project" value="UniProtKB-SubCell"/>
</dbReference>
<feature type="transmembrane region" description="Helical" evidence="11">
    <location>
        <begin position="316"/>
        <end position="336"/>
    </location>
</feature>
<dbReference type="InterPro" id="IPR038050">
    <property type="entry name" value="Neuro_actylchol_rec"/>
</dbReference>
<evidence type="ECO:0000313" key="15">
    <source>
        <dbReference type="Proteomes" id="UP001163046"/>
    </source>
</evidence>
<dbReference type="InterPro" id="IPR036719">
    <property type="entry name" value="Neuro-gated_channel_TM_sf"/>
</dbReference>
<evidence type="ECO:0000256" key="11">
    <source>
        <dbReference type="SAM" id="Phobius"/>
    </source>
</evidence>
<dbReference type="InterPro" id="IPR006202">
    <property type="entry name" value="Neur_chan_lig-bd"/>
</dbReference>
<keyword evidence="3" id="KW-0813">Transport</keyword>